<dbReference type="AlphaFoldDB" id="A0A401UEQ7"/>
<keyword evidence="1" id="KW-1133">Transmembrane helix</keyword>
<evidence type="ECO:0000313" key="3">
    <source>
        <dbReference type="Proteomes" id="UP000288227"/>
    </source>
</evidence>
<evidence type="ECO:0000256" key="1">
    <source>
        <dbReference type="SAM" id="Phobius"/>
    </source>
</evidence>
<keyword evidence="1" id="KW-0472">Membrane</keyword>
<protein>
    <recommendedName>
        <fullName evidence="4">DUF1682 domain-containing protein</fullName>
    </recommendedName>
</protein>
<gene>
    <name evidence="2" type="ORF">SanaruYs_36320</name>
</gene>
<name>A0A401UEQ7_9BACT</name>
<reference evidence="2 3" key="1">
    <citation type="submission" date="2018-11" db="EMBL/GenBank/DDBJ databases">
        <title>Chryseotalea sanarue gen. nov., sp., nov., a member of the family Cytophagaceae, isolated from a brackish lake in Hamamatsu Japan.</title>
        <authorList>
            <person name="Maejima Y."/>
            <person name="Iino T."/>
            <person name="Muraguchi Y."/>
            <person name="Fukuda K."/>
            <person name="Ohkuma M."/>
            <person name="Moriuchi R."/>
            <person name="Dohra H."/>
            <person name="Kimbara K."/>
            <person name="Shintani M."/>
        </authorList>
    </citation>
    <scope>NUCLEOTIDE SEQUENCE [LARGE SCALE GENOMIC DNA]</scope>
    <source>
        <strain evidence="2 3">Ys</strain>
    </source>
</reference>
<evidence type="ECO:0000313" key="2">
    <source>
        <dbReference type="EMBL" id="GCC53389.1"/>
    </source>
</evidence>
<evidence type="ECO:0008006" key="4">
    <source>
        <dbReference type="Google" id="ProtNLM"/>
    </source>
</evidence>
<organism evidence="2 3">
    <name type="scientific">Chryseotalea sanaruensis</name>
    <dbReference type="NCBI Taxonomy" id="2482724"/>
    <lineage>
        <taxon>Bacteria</taxon>
        <taxon>Pseudomonadati</taxon>
        <taxon>Bacteroidota</taxon>
        <taxon>Cytophagia</taxon>
        <taxon>Cytophagales</taxon>
        <taxon>Chryseotaleaceae</taxon>
        <taxon>Chryseotalea</taxon>
    </lineage>
</organism>
<feature type="transmembrane region" description="Helical" evidence="1">
    <location>
        <begin position="7"/>
        <end position="25"/>
    </location>
</feature>
<dbReference type="EMBL" id="BHXQ01000007">
    <property type="protein sequence ID" value="GCC53389.1"/>
    <property type="molecule type" value="Genomic_DNA"/>
</dbReference>
<accession>A0A401UEQ7</accession>
<sequence length="118" mass="13770">MNKVLKIVMWVCLGILFVVLIGLLTMNLWNWLMPTIFGLPAINLLQTFGLLLLSKILFGFGGKSYGSGARHWKMKKQMYDKFQSMSPEDRERFKTRMKEKWCRWDEKVSTENSDTSNG</sequence>
<dbReference type="RefSeq" id="WP_127124036.1">
    <property type="nucleotide sequence ID" value="NZ_BHXQ01000007.1"/>
</dbReference>
<dbReference type="OrthoDB" id="1099872at2"/>
<keyword evidence="1" id="KW-0812">Transmembrane</keyword>
<proteinExistence type="predicted"/>
<comment type="caution">
    <text evidence="2">The sequence shown here is derived from an EMBL/GenBank/DDBJ whole genome shotgun (WGS) entry which is preliminary data.</text>
</comment>
<dbReference type="Proteomes" id="UP000288227">
    <property type="component" value="Unassembled WGS sequence"/>
</dbReference>
<keyword evidence="3" id="KW-1185">Reference proteome</keyword>